<keyword evidence="1" id="KW-0472">Membrane</keyword>
<evidence type="ECO:0008006" key="3">
    <source>
        <dbReference type="Google" id="ProtNLM"/>
    </source>
</evidence>
<proteinExistence type="predicted"/>
<feature type="transmembrane region" description="Helical" evidence="1">
    <location>
        <begin position="116"/>
        <end position="135"/>
    </location>
</feature>
<dbReference type="EMBL" id="HBIN01014755">
    <property type="protein sequence ID" value="CAE0441055.1"/>
    <property type="molecule type" value="Transcribed_RNA"/>
</dbReference>
<reference evidence="2" key="1">
    <citation type="submission" date="2021-01" db="EMBL/GenBank/DDBJ databases">
        <authorList>
            <person name="Corre E."/>
            <person name="Pelletier E."/>
            <person name="Niang G."/>
            <person name="Scheremetjew M."/>
            <person name="Finn R."/>
            <person name="Kale V."/>
            <person name="Holt S."/>
            <person name="Cochrane G."/>
            <person name="Meng A."/>
            <person name="Brown T."/>
            <person name="Cohen L."/>
        </authorList>
    </citation>
    <scope>NUCLEOTIDE SEQUENCE</scope>
    <source>
        <strain evidence="2">GSBS06</strain>
    </source>
</reference>
<feature type="transmembrane region" description="Helical" evidence="1">
    <location>
        <begin position="48"/>
        <end position="67"/>
    </location>
</feature>
<dbReference type="InterPro" id="IPR026721">
    <property type="entry name" value="TMEM18"/>
</dbReference>
<dbReference type="AlphaFoldDB" id="A0A7S3PJ74"/>
<evidence type="ECO:0000313" key="2">
    <source>
        <dbReference type="EMBL" id="CAE0441055.1"/>
    </source>
</evidence>
<organism evidence="2">
    <name type="scientific">Aplanochytrium stocchinoi</name>
    <dbReference type="NCBI Taxonomy" id="215587"/>
    <lineage>
        <taxon>Eukaryota</taxon>
        <taxon>Sar</taxon>
        <taxon>Stramenopiles</taxon>
        <taxon>Bigyra</taxon>
        <taxon>Labyrinthulomycetes</taxon>
        <taxon>Thraustochytrida</taxon>
        <taxon>Thraustochytriidae</taxon>
        <taxon>Aplanochytrium</taxon>
    </lineage>
</organism>
<accession>A0A7S3PJ74</accession>
<feature type="transmembrane region" description="Helical" evidence="1">
    <location>
        <begin position="74"/>
        <end position="96"/>
    </location>
</feature>
<keyword evidence="1" id="KW-0812">Transmembrane</keyword>
<name>A0A7S3PJ74_9STRA</name>
<protein>
    <recommendedName>
        <fullName evidence="3">Transmembrane protein 18</fullName>
    </recommendedName>
</protein>
<keyword evidence="1" id="KW-1133">Transmembrane helix</keyword>
<dbReference type="Pfam" id="PF14770">
    <property type="entry name" value="TMEM18"/>
    <property type="match status" value="1"/>
</dbReference>
<evidence type="ECO:0000256" key="1">
    <source>
        <dbReference type="SAM" id="Phobius"/>
    </source>
</evidence>
<gene>
    <name evidence="2" type="ORF">ASTO00021_LOCUS11186</name>
</gene>
<sequence>MDWDAFSQDLLKQVQNDPRLKAGSAYEGPYDVFLGFLHAISWEADQQWLLGLLGFHCFAYLITIYLRKWTHMQIALLFFFGALVYMSELINAYCAVHWKKFSSQNYFDKHGVFTGLFWAAPLLILMMFQMLNALYQSSNMLVEVKVAELKEKRKQKKKKEN</sequence>